<keyword evidence="7" id="KW-1185">Reference proteome</keyword>
<evidence type="ECO:0000256" key="1">
    <source>
        <dbReference type="ARBA" id="ARBA00004173"/>
    </source>
</evidence>
<reference evidence="6" key="1">
    <citation type="journal article" date="2020" name="Stud. Mycol.">
        <title>101 Dothideomycetes genomes: a test case for predicting lifestyles and emergence of pathogens.</title>
        <authorList>
            <person name="Haridas S."/>
            <person name="Albert R."/>
            <person name="Binder M."/>
            <person name="Bloem J."/>
            <person name="Labutti K."/>
            <person name="Salamov A."/>
            <person name="Andreopoulos B."/>
            <person name="Baker S."/>
            <person name="Barry K."/>
            <person name="Bills G."/>
            <person name="Bluhm B."/>
            <person name="Cannon C."/>
            <person name="Castanera R."/>
            <person name="Culley D."/>
            <person name="Daum C."/>
            <person name="Ezra D."/>
            <person name="Gonzalez J."/>
            <person name="Henrissat B."/>
            <person name="Kuo A."/>
            <person name="Liang C."/>
            <person name="Lipzen A."/>
            <person name="Lutzoni F."/>
            <person name="Magnuson J."/>
            <person name="Mondo S."/>
            <person name="Nolan M."/>
            <person name="Ohm R."/>
            <person name="Pangilinan J."/>
            <person name="Park H.-J."/>
            <person name="Ramirez L."/>
            <person name="Alfaro M."/>
            <person name="Sun H."/>
            <person name="Tritt A."/>
            <person name="Yoshinaga Y."/>
            <person name="Zwiers L.-H."/>
            <person name="Turgeon B."/>
            <person name="Goodwin S."/>
            <person name="Spatafora J."/>
            <person name="Crous P."/>
            <person name="Grigoriev I."/>
        </authorList>
    </citation>
    <scope>NUCLEOTIDE SEQUENCE</scope>
    <source>
        <strain evidence="6">CBS 119925</strain>
    </source>
</reference>
<dbReference type="GO" id="GO:0005840">
    <property type="term" value="C:ribosome"/>
    <property type="evidence" value="ECO:0007669"/>
    <property type="project" value="UniProtKB-KW"/>
</dbReference>
<dbReference type="Proteomes" id="UP000799440">
    <property type="component" value="Unassembled WGS sequence"/>
</dbReference>
<keyword evidence="2" id="KW-0689">Ribosomal protein</keyword>
<dbReference type="EMBL" id="MU006567">
    <property type="protein sequence ID" value="KAF2749004.1"/>
    <property type="molecule type" value="Genomic_DNA"/>
</dbReference>
<keyword evidence="3" id="KW-0496">Mitochondrion</keyword>
<proteinExistence type="predicted"/>
<evidence type="ECO:0000256" key="4">
    <source>
        <dbReference type="ARBA" id="ARBA00023274"/>
    </source>
</evidence>
<evidence type="ECO:0000313" key="6">
    <source>
        <dbReference type="EMBL" id="KAF2749004.1"/>
    </source>
</evidence>
<dbReference type="InterPro" id="IPR040049">
    <property type="entry name" value="Ribosomal_mS25/mL61"/>
</dbReference>
<accession>A0A6A6VH22</accession>
<feature type="region of interest" description="Disordered" evidence="5">
    <location>
        <begin position="1"/>
        <end position="65"/>
    </location>
</feature>
<comment type="subcellular location">
    <subcellularLocation>
        <location evidence="1">Mitochondrion</location>
    </subcellularLocation>
</comment>
<gene>
    <name evidence="6" type="ORF">M011DRAFT_466132</name>
</gene>
<evidence type="ECO:0000256" key="2">
    <source>
        <dbReference type="ARBA" id="ARBA00022980"/>
    </source>
</evidence>
<evidence type="ECO:0000256" key="5">
    <source>
        <dbReference type="SAM" id="MobiDB-lite"/>
    </source>
</evidence>
<protein>
    <submittedName>
        <fullName evidence="6">Uncharacterized protein</fullName>
    </submittedName>
</protein>
<name>A0A6A6VH22_9PLEO</name>
<organism evidence="6 7">
    <name type="scientific">Sporormia fimetaria CBS 119925</name>
    <dbReference type="NCBI Taxonomy" id="1340428"/>
    <lineage>
        <taxon>Eukaryota</taxon>
        <taxon>Fungi</taxon>
        <taxon>Dikarya</taxon>
        <taxon>Ascomycota</taxon>
        <taxon>Pezizomycotina</taxon>
        <taxon>Dothideomycetes</taxon>
        <taxon>Pleosporomycetidae</taxon>
        <taxon>Pleosporales</taxon>
        <taxon>Sporormiaceae</taxon>
        <taxon>Sporormia</taxon>
    </lineage>
</organism>
<dbReference type="GO" id="GO:0005739">
    <property type="term" value="C:mitochondrion"/>
    <property type="evidence" value="ECO:0007669"/>
    <property type="project" value="UniProtKB-SubCell"/>
</dbReference>
<feature type="compositionally biased region" description="Polar residues" evidence="5">
    <location>
        <begin position="31"/>
        <end position="46"/>
    </location>
</feature>
<dbReference type="GO" id="GO:0003735">
    <property type="term" value="F:structural constituent of ribosome"/>
    <property type="evidence" value="ECO:0007669"/>
    <property type="project" value="InterPro"/>
</dbReference>
<evidence type="ECO:0000313" key="7">
    <source>
        <dbReference type="Proteomes" id="UP000799440"/>
    </source>
</evidence>
<dbReference type="OrthoDB" id="1696305at2759"/>
<sequence length="144" mass="16241">MLPRIKYRNPSVSVQITRHSDPSGPSKLHIYTSSDNKTAEQPTTLAPKSATPNRRDTFTPDTTPPTYTVEIRDLHESEILAHLVSKTKAEEIEPSAEEVAEMEEIKEFKVRSAADRALVKEKFTKERREQELLRLARGEVTAAA</sequence>
<keyword evidence="4" id="KW-0687">Ribonucleoprotein</keyword>
<dbReference type="PANTHER" id="PTHR13274">
    <property type="entry name" value="MITOCHONDRIAL RIBOSOMAL PROTEIN S25"/>
    <property type="match status" value="1"/>
</dbReference>
<evidence type="ECO:0000256" key="3">
    <source>
        <dbReference type="ARBA" id="ARBA00023128"/>
    </source>
</evidence>
<dbReference type="PANTHER" id="PTHR13274:SF2">
    <property type="entry name" value="SMALL RIBOSOMAL SUBUNIT PROTEIN MS25"/>
    <property type="match status" value="1"/>
</dbReference>
<dbReference type="GO" id="GO:1990904">
    <property type="term" value="C:ribonucleoprotein complex"/>
    <property type="evidence" value="ECO:0007669"/>
    <property type="project" value="UniProtKB-KW"/>
</dbReference>
<dbReference type="AlphaFoldDB" id="A0A6A6VH22"/>